<feature type="region of interest" description="Disordered" evidence="1">
    <location>
        <begin position="60"/>
        <end position="85"/>
    </location>
</feature>
<sequence length="85" mass="8573">MSDLYGPTFPPPAFMAPVEPEGKPGALARLRGGVLIAAPVAALVLVVGVLAVVIYRGEHPGSAGSDPDRRANVSTSAPVVPARSS</sequence>
<evidence type="ECO:0000313" key="4">
    <source>
        <dbReference type="Proteomes" id="UP000466794"/>
    </source>
</evidence>
<name>A0A7K1V148_9NOCA</name>
<feature type="compositionally biased region" description="Polar residues" evidence="1">
    <location>
        <begin position="72"/>
        <end position="85"/>
    </location>
</feature>
<evidence type="ECO:0000313" key="3">
    <source>
        <dbReference type="EMBL" id="MVU80315.1"/>
    </source>
</evidence>
<reference evidence="3 4" key="1">
    <citation type="submission" date="2019-12" db="EMBL/GenBank/DDBJ databases">
        <title>Nocardia sp. nov. ET3-3 isolated from soil.</title>
        <authorList>
            <person name="Kanchanasin P."/>
            <person name="Tanasupawat S."/>
            <person name="Yuki M."/>
            <person name="Kudo T."/>
        </authorList>
    </citation>
    <scope>NUCLEOTIDE SEQUENCE [LARGE SCALE GENOMIC DNA]</scope>
    <source>
        <strain evidence="3 4">ET3-3</strain>
    </source>
</reference>
<dbReference type="AlphaFoldDB" id="A0A7K1V148"/>
<gene>
    <name evidence="3" type="ORF">GPX89_24085</name>
</gene>
<dbReference type="Proteomes" id="UP000466794">
    <property type="component" value="Unassembled WGS sequence"/>
</dbReference>
<organism evidence="3 4">
    <name type="scientific">Nocardia terrae</name>
    <dbReference type="NCBI Taxonomy" id="2675851"/>
    <lineage>
        <taxon>Bacteria</taxon>
        <taxon>Bacillati</taxon>
        <taxon>Actinomycetota</taxon>
        <taxon>Actinomycetes</taxon>
        <taxon>Mycobacteriales</taxon>
        <taxon>Nocardiaceae</taxon>
        <taxon>Nocardia</taxon>
    </lineage>
</organism>
<comment type="caution">
    <text evidence="3">The sequence shown here is derived from an EMBL/GenBank/DDBJ whole genome shotgun (WGS) entry which is preliminary data.</text>
</comment>
<dbReference type="RefSeq" id="WP_157389987.1">
    <property type="nucleotide sequence ID" value="NZ_WRPP01000005.1"/>
</dbReference>
<evidence type="ECO:0000256" key="2">
    <source>
        <dbReference type="SAM" id="Phobius"/>
    </source>
</evidence>
<proteinExistence type="predicted"/>
<keyword evidence="2" id="KW-0472">Membrane</keyword>
<protein>
    <submittedName>
        <fullName evidence="3">Uncharacterized protein</fullName>
    </submittedName>
</protein>
<accession>A0A7K1V148</accession>
<keyword evidence="2" id="KW-0812">Transmembrane</keyword>
<keyword evidence="4" id="KW-1185">Reference proteome</keyword>
<keyword evidence="2" id="KW-1133">Transmembrane helix</keyword>
<evidence type="ECO:0000256" key="1">
    <source>
        <dbReference type="SAM" id="MobiDB-lite"/>
    </source>
</evidence>
<feature type="transmembrane region" description="Helical" evidence="2">
    <location>
        <begin position="34"/>
        <end position="55"/>
    </location>
</feature>
<dbReference type="EMBL" id="WRPP01000005">
    <property type="protein sequence ID" value="MVU80315.1"/>
    <property type="molecule type" value="Genomic_DNA"/>
</dbReference>